<evidence type="ECO:0000313" key="3">
    <source>
        <dbReference type="Proteomes" id="UP000301751"/>
    </source>
</evidence>
<keyword evidence="3" id="KW-1185">Reference proteome</keyword>
<keyword evidence="1" id="KW-1133">Transmembrane helix</keyword>
<evidence type="ECO:0000313" key="2">
    <source>
        <dbReference type="EMBL" id="GCL65557.1"/>
    </source>
</evidence>
<feature type="transmembrane region" description="Helical" evidence="1">
    <location>
        <begin position="78"/>
        <end position="98"/>
    </location>
</feature>
<keyword evidence="1" id="KW-0812">Transmembrane</keyword>
<dbReference type="RefSeq" id="WP_137735257.1">
    <property type="nucleotide sequence ID" value="NZ_BJCL01000017.1"/>
</dbReference>
<dbReference type="Proteomes" id="UP000301751">
    <property type="component" value="Unassembled WGS sequence"/>
</dbReference>
<dbReference type="AlphaFoldDB" id="A0A480AZN7"/>
<evidence type="ECO:0000256" key="1">
    <source>
        <dbReference type="SAM" id="Phobius"/>
    </source>
</evidence>
<accession>A0A480AZN7</accession>
<protein>
    <submittedName>
        <fullName evidence="2">Uncharacterized protein</fullName>
    </submittedName>
</protein>
<comment type="caution">
    <text evidence="2">The sequence shown here is derived from an EMBL/GenBank/DDBJ whole genome shotgun (WGS) entry which is preliminary data.</text>
</comment>
<organism evidence="2 3">
    <name type="scientific">Pseudaquabacterium pictum</name>
    <dbReference type="NCBI Taxonomy" id="2315236"/>
    <lineage>
        <taxon>Bacteria</taxon>
        <taxon>Pseudomonadati</taxon>
        <taxon>Pseudomonadota</taxon>
        <taxon>Betaproteobacteria</taxon>
        <taxon>Burkholderiales</taxon>
        <taxon>Sphaerotilaceae</taxon>
        <taxon>Pseudaquabacterium</taxon>
    </lineage>
</organism>
<keyword evidence="1" id="KW-0472">Membrane</keyword>
<feature type="transmembrane region" description="Helical" evidence="1">
    <location>
        <begin position="40"/>
        <end position="58"/>
    </location>
</feature>
<reference evidence="3" key="1">
    <citation type="submission" date="2019-03" db="EMBL/GenBank/DDBJ databases">
        <title>Aquabacterium pictum sp.nov., the first bacteriochlorophyll a-containing freshwater bacterium in the genus Aquabacterium of the class Betaproteobacteria.</title>
        <authorList>
            <person name="Hirose S."/>
            <person name="Tank M."/>
            <person name="Hara E."/>
            <person name="Tamaki H."/>
            <person name="Takaichi S."/>
            <person name="Haruta S."/>
            <person name="Hanada S."/>
        </authorList>
    </citation>
    <scope>NUCLEOTIDE SEQUENCE [LARGE SCALE GENOMIC DNA]</scope>
    <source>
        <strain evidence="3">W35</strain>
    </source>
</reference>
<proteinExistence type="predicted"/>
<gene>
    <name evidence="2" type="ORF">AQPW35_46380</name>
</gene>
<dbReference type="EMBL" id="BJCL01000017">
    <property type="protein sequence ID" value="GCL65557.1"/>
    <property type="molecule type" value="Genomic_DNA"/>
</dbReference>
<name>A0A480AZN7_9BURK</name>
<sequence length="101" mass="11245">MNPTFERALWASTPALRCLAPLDAILAPALGLYWIKTLPASGGLVGAVLGVFCLWIGARRAYRALFEFEAYRWMTLRLAKLAIATWVVMAMVKLVWFIQGS</sequence>